<feature type="region of interest" description="Disordered" evidence="2">
    <location>
        <begin position="254"/>
        <end position="281"/>
    </location>
</feature>
<keyword evidence="4" id="KW-1185">Reference proteome</keyword>
<dbReference type="AlphaFoldDB" id="A0A4R5DNG8"/>
<evidence type="ECO:0000256" key="2">
    <source>
        <dbReference type="SAM" id="MobiDB-lite"/>
    </source>
</evidence>
<dbReference type="PANTHER" id="PTHR42760:SF78">
    <property type="entry name" value="3-OXOACYL-[ACYL-CARRIER-PROTEIN] REDUCTASE [NADH]"/>
    <property type="match status" value="1"/>
</dbReference>
<organism evidence="3 4">
    <name type="scientific">Jiangella asiatica</name>
    <dbReference type="NCBI Taxonomy" id="2530372"/>
    <lineage>
        <taxon>Bacteria</taxon>
        <taxon>Bacillati</taxon>
        <taxon>Actinomycetota</taxon>
        <taxon>Actinomycetes</taxon>
        <taxon>Jiangellales</taxon>
        <taxon>Jiangellaceae</taxon>
        <taxon>Jiangella</taxon>
    </lineage>
</organism>
<evidence type="ECO:0000313" key="3">
    <source>
        <dbReference type="EMBL" id="TDE13531.1"/>
    </source>
</evidence>
<dbReference type="InParanoid" id="A0A4R5DNG8"/>
<evidence type="ECO:0000256" key="1">
    <source>
        <dbReference type="ARBA" id="ARBA00006484"/>
    </source>
</evidence>
<proteinExistence type="inferred from homology"/>
<dbReference type="Pfam" id="PF13561">
    <property type="entry name" value="adh_short_C2"/>
    <property type="match status" value="1"/>
</dbReference>
<dbReference type="PRINTS" id="PR00080">
    <property type="entry name" value="SDRFAMILY"/>
</dbReference>
<dbReference type="PRINTS" id="PR00081">
    <property type="entry name" value="GDHRDH"/>
</dbReference>
<dbReference type="Proteomes" id="UP000294739">
    <property type="component" value="Unassembled WGS sequence"/>
</dbReference>
<comment type="caution">
    <text evidence="3">The sequence shown here is derived from an EMBL/GenBank/DDBJ whole genome shotgun (WGS) entry which is preliminary data.</text>
</comment>
<dbReference type="InterPro" id="IPR036291">
    <property type="entry name" value="NAD(P)-bd_dom_sf"/>
</dbReference>
<sequence length="281" mass="28755">MSAANPMEEAAMPASLAGEHVIVVGLGGMGLPLARSLVAEGAVVSVCDLDSGRIEASGLTGAVLDVTDEDAAERVIGALVEASGPPWALCVTAALVGRPADALTTSSADLRVLMEVNYLGTVNVDRAAARHMVAAGRGGRIVNWSSVNAVGGTRGGCAYAPSKAAVESFSQCLALELAEYAVTVNVVRPGSVDTPMINDLPEEAKARDRARIPLGRWGRGPEIAHVVRMLLDPAAAWVTGSIVTVDGGMLAAAGRPSGTSARDLPNLPTEPRSVSTRGERS</sequence>
<gene>
    <name evidence="3" type="ORF">E1269_05735</name>
</gene>
<dbReference type="Gene3D" id="3.40.50.720">
    <property type="entry name" value="NAD(P)-binding Rossmann-like Domain"/>
    <property type="match status" value="1"/>
</dbReference>
<protein>
    <submittedName>
        <fullName evidence="3">SDR family oxidoreductase</fullName>
    </submittedName>
</protein>
<dbReference type="InterPro" id="IPR002347">
    <property type="entry name" value="SDR_fam"/>
</dbReference>
<dbReference type="GO" id="GO:0016616">
    <property type="term" value="F:oxidoreductase activity, acting on the CH-OH group of donors, NAD or NADP as acceptor"/>
    <property type="evidence" value="ECO:0007669"/>
    <property type="project" value="TreeGrafter"/>
</dbReference>
<dbReference type="OrthoDB" id="286404at2"/>
<name>A0A4R5DNG8_9ACTN</name>
<evidence type="ECO:0000313" key="4">
    <source>
        <dbReference type="Proteomes" id="UP000294739"/>
    </source>
</evidence>
<dbReference type="CDD" id="cd05233">
    <property type="entry name" value="SDR_c"/>
    <property type="match status" value="1"/>
</dbReference>
<reference evidence="3 4" key="1">
    <citation type="submission" date="2019-03" db="EMBL/GenBank/DDBJ databases">
        <title>Draft genome sequences of novel Actinobacteria.</title>
        <authorList>
            <person name="Sahin N."/>
            <person name="Ay H."/>
            <person name="Saygin H."/>
        </authorList>
    </citation>
    <scope>NUCLEOTIDE SEQUENCE [LARGE SCALE GENOMIC DNA]</scope>
    <source>
        <strain evidence="3 4">5K138</strain>
    </source>
</reference>
<dbReference type="PANTHER" id="PTHR42760">
    <property type="entry name" value="SHORT-CHAIN DEHYDROGENASES/REDUCTASES FAMILY MEMBER"/>
    <property type="match status" value="1"/>
</dbReference>
<dbReference type="SUPFAM" id="SSF51735">
    <property type="entry name" value="NAD(P)-binding Rossmann-fold domains"/>
    <property type="match status" value="1"/>
</dbReference>
<feature type="compositionally biased region" description="Polar residues" evidence="2">
    <location>
        <begin position="272"/>
        <end position="281"/>
    </location>
</feature>
<dbReference type="EMBL" id="SMKZ01000005">
    <property type="protein sequence ID" value="TDE13531.1"/>
    <property type="molecule type" value="Genomic_DNA"/>
</dbReference>
<accession>A0A4R5DNG8</accession>
<comment type="similarity">
    <text evidence="1">Belongs to the short-chain dehydrogenases/reductases (SDR) family.</text>
</comment>